<dbReference type="AlphaFoldDB" id="A0A1G7JS78"/>
<organism evidence="1 2">
    <name type="scientific">Ulvibacter litoralis</name>
    <dbReference type="NCBI Taxonomy" id="227084"/>
    <lineage>
        <taxon>Bacteria</taxon>
        <taxon>Pseudomonadati</taxon>
        <taxon>Bacteroidota</taxon>
        <taxon>Flavobacteriia</taxon>
        <taxon>Flavobacteriales</taxon>
        <taxon>Flavobacteriaceae</taxon>
        <taxon>Ulvibacter</taxon>
    </lineage>
</organism>
<evidence type="ECO:0000313" key="1">
    <source>
        <dbReference type="EMBL" id="SDF27808.1"/>
    </source>
</evidence>
<gene>
    <name evidence="1" type="ORF">SAMN05421855_1272</name>
</gene>
<dbReference type="PROSITE" id="PS51257">
    <property type="entry name" value="PROKAR_LIPOPROTEIN"/>
    <property type="match status" value="1"/>
</dbReference>
<dbReference type="OrthoDB" id="1345247at2"/>
<dbReference type="RefSeq" id="WP_093145535.1">
    <property type="nucleotide sequence ID" value="NZ_FNBA01000027.1"/>
</dbReference>
<keyword evidence="2" id="KW-1185">Reference proteome</keyword>
<sequence>MYFKIFVLIFLITLTIGCKSQTNDIENRTIDYYFEEVADLELKALLENKILIDSITVAEKYIDTLTNQINNEGFQKYAELKADIYMSYFRDYLYLQKVEYRNDIYVLYFSMAGFDDMEWNIMKWSKENWNAEERLNREELEKNNDVEKILWNYDEADKNTENIRVFIKNDYLVMERGNLYHSLYDLKNKKVILNEESPWNASGSKDGEEMNAWIKENLHDKIEQYLNTKRG</sequence>
<dbReference type="Proteomes" id="UP000199321">
    <property type="component" value="Unassembled WGS sequence"/>
</dbReference>
<proteinExistence type="predicted"/>
<evidence type="ECO:0000313" key="2">
    <source>
        <dbReference type="Proteomes" id="UP000199321"/>
    </source>
</evidence>
<name>A0A1G7JS78_9FLAO</name>
<dbReference type="EMBL" id="FNBA01000027">
    <property type="protein sequence ID" value="SDF27808.1"/>
    <property type="molecule type" value="Genomic_DNA"/>
</dbReference>
<protein>
    <submittedName>
        <fullName evidence="1">Uncharacterized protein</fullName>
    </submittedName>
</protein>
<reference evidence="1 2" key="1">
    <citation type="submission" date="2016-10" db="EMBL/GenBank/DDBJ databases">
        <authorList>
            <person name="de Groot N.N."/>
        </authorList>
    </citation>
    <scope>NUCLEOTIDE SEQUENCE [LARGE SCALE GENOMIC DNA]</scope>
    <source>
        <strain evidence="1 2">DSM 16195</strain>
    </source>
</reference>
<accession>A0A1G7JS78</accession>